<evidence type="ECO:0000313" key="2">
    <source>
        <dbReference type="EMBL" id="MFG6461523.1"/>
    </source>
</evidence>
<evidence type="ECO:0000313" key="3">
    <source>
        <dbReference type="Proteomes" id="UP001606302"/>
    </source>
</evidence>
<keyword evidence="1" id="KW-0812">Transmembrane</keyword>
<evidence type="ECO:0000256" key="1">
    <source>
        <dbReference type="SAM" id="Phobius"/>
    </source>
</evidence>
<keyword evidence="1" id="KW-1133">Transmembrane helix</keyword>
<protein>
    <submittedName>
        <fullName evidence="2">Uncharacterized protein</fullName>
    </submittedName>
</protein>
<dbReference type="RefSeq" id="WP_394510374.1">
    <property type="nucleotide sequence ID" value="NZ_JBIGHX010000002.1"/>
</dbReference>
<keyword evidence="1" id="KW-0472">Membrane</keyword>
<dbReference type="Proteomes" id="UP001606302">
    <property type="component" value="Unassembled WGS sequence"/>
</dbReference>
<gene>
    <name evidence="2" type="ORF">ACG04Q_08070</name>
</gene>
<reference evidence="2 3" key="1">
    <citation type="submission" date="2024-08" db="EMBL/GenBank/DDBJ databases">
        <authorList>
            <person name="Lu H."/>
        </authorList>
    </citation>
    <scope>NUCLEOTIDE SEQUENCE [LARGE SCALE GENOMIC DNA]</scope>
    <source>
        <strain evidence="2 3">DXS20W</strain>
    </source>
</reference>
<dbReference type="EMBL" id="JBIGHX010000002">
    <property type="protein sequence ID" value="MFG6461523.1"/>
    <property type="molecule type" value="Genomic_DNA"/>
</dbReference>
<name>A0ABW7GHT9_9BURK</name>
<keyword evidence="3" id="KW-1185">Reference proteome</keyword>
<accession>A0ABW7GHT9</accession>
<proteinExistence type="predicted"/>
<sequence length="196" mass="22108">MSRQPFGFDAAAHERHHWWRSVLFKLALGGVIAGLLWRWVGGMAGLLLGMLVVLRALGQALAPDLVALGATTWRALRGLAFSPVEGRFYQFKGHRVRIEDDELLRQRWLALDDLATALGSPMPAVSLRRRWPEGVRQQRDGVYVLDDVALAWLAEQRDERAGRLRHWVEREVWYPARGRRAGYTQNGAPAGAPPKD</sequence>
<feature type="transmembrane region" description="Helical" evidence="1">
    <location>
        <begin position="21"/>
        <end position="40"/>
    </location>
</feature>
<comment type="caution">
    <text evidence="2">The sequence shown here is derived from an EMBL/GenBank/DDBJ whole genome shotgun (WGS) entry which is preliminary data.</text>
</comment>
<organism evidence="2 3">
    <name type="scientific">Pelomonas lactea</name>
    <dbReference type="NCBI Taxonomy" id="3299030"/>
    <lineage>
        <taxon>Bacteria</taxon>
        <taxon>Pseudomonadati</taxon>
        <taxon>Pseudomonadota</taxon>
        <taxon>Betaproteobacteria</taxon>
        <taxon>Burkholderiales</taxon>
        <taxon>Sphaerotilaceae</taxon>
        <taxon>Roseateles</taxon>
    </lineage>
</organism>